<dbReference type="InterPro" id="IPR025110">
    <property type="entry name" value="AMP-bd_C"/>
</dbReference>
<dbReference type="NCBIfam" id="NF001208">
    <property type="entry name" value="PRK00174.1"/>
    <property type="match status" value="1"/>
</dbReference>
<dbReference type="OrthoDB" id="9803968at2"/>
<gene>
    <name evidence="5" type="primary">prpE</name>
    <name evidence="5" type="synonym">yahU</name>
    <name evidence="5" type="ORF">CEX98_07850</name>
</gene>
<dbReference type="InterPro" id="IPR020845">
    <property type="entry name" value="AMP-binding_CS"/>
</dbReference>
<dbReference type="EC" id="6.2.1.17" evidence="5"/>
<dbReference type="Gene3D" id="3.40.50.12780">
    <property type="entry name" value="N-terminal domain of ligase-like"/>
    <property type="match status" value="1"/>
</dbReference>
<feature type="domain" description="Acetyl-coenzyme A synthetase N-terminal" evidence="4">
    <location>
        <begin position="6"/>
        <end position="59"/>
    </location>
</feature>
<dbReference type="PANTHER" id="PTHR43347:SF3">
    <property type="entry name" value="ACYL-COA SYNTHETASE SHORT-CHAIN FAMILY MEMBER 3, MITOCHONDRIAL"/>
    <property type="match status" value="1"/>
</dbReference>
<reference evidence="6" key="1">
    <citation type="journal article" date="2019" name="Genome Announc.">
        <title>Draft Genome Sequence of Pseudoalteromonas piscicida Strain 36Y ROTHPW, an Hypersaline Seawater Isolate from the South Coast of Sonora, Mexico.</title>
        <authorList>
            <person name="Sanchez-Diaz R."/>
            <person name="Molina-Garza Z.J."/>
            <person name="Cruz-Suarez L.E."/>
            <person name="Selvin J."/>
            <person name="Kiran G.S."/>
            <person name="Ibarra-Gamez J.C."/>
            <person name="Gomez-Gil B."/>
            <person name="Galaviz-Silva L."/>
        </authorList>
    </citation>
    <scope>NUCLEOTIDE SEQUENCE [LARGE SCALE GENOMIC DNA]</scope>
    <source>
        <strain evidence="6">36Y_RITHPW</strain>
    </source>
</reference>
<feature type="domain" description="AMP-binding enzyme C-terminal" evidence="3">
    <location>
        <begin position="512"/>
        <end position="591"/>
    </location>
</feature>
<dbReference type="PANTHER" id="PTHR43347">
    <property type="entry name" value="ACYL-COA SYNTHETASE"/>
    <property type="match status" value="1"/>
</dbReference>
<dbReference type="Pfam" id="PF00501">
    <property type="entry name" value="AMP-binding"/>
    <property type="match status" value="1"/>
</dbReference>
<evidence type="ECO:0000313" key="6">
    <source>
        <dbReference type="Proteomes" id="UP000228621"/>
    </source>
</evidence>
<dbReference type="Pfam" id="PF16177">
    <property type="entry name" value="ACAS_N"/>
    <property type="match status" value="1"/>
</dbReference>
<protein>
    <submittedName>
        <fullName evidence="5">Propionyl-CoA synthetase</fullName>
        <ecNumber evidence="5">6.2.1.17</ecNumber>
    </submittedName>
</protein>
<dbReference type="Gene3D" id="3.30.300.30">
    <property type="match status" value="1"/>
</dbReference>
<dbReference type="InterPro" id="IPR045851">
    <property type="entry name" value="AMP-bd_C_sf"/>
</dbReference>
<evidence type="ECO:0000256" key="1">
    <source>
        <dbReference type="ARBA" id="ARBA00006432"/>
    </source>
</evidence>
<comment type="similarity">
    <text evidence="1">Belongs to the ATP-dependent AMP-binding enzyme family.</text>
</comment>
<comment type="caution">
    <text evidence="5">The sequence shown here is derived from an EMBL/GenBank/DDBJ whole genome shotgun (WGS) entry which is preliminary data.</text>
</comment>
<dbReference type="PROSITE" id="PS00455">
    <property type="entry name" value="AMP_BINDING"/>
    <property type="match status" value="1"/>
</dbReference>
<keyword evidence="6" id="KW-1185">Reference proteome</keyword>
<dbReference type="EMBL" id="NKHF01000036">
    <property type="protein sequence ID" value="PCK32233.1"/>
    <property type="molecule type" value="Genomic_DNA"/>
</dbReference>
<evidence type="ECO:0000259" key="3">
    <source>
        <dbReference type="Pfam" id="PF13193"/>
    </source>
</evidence>
<dbReference type="CDD" id="cd05967">
    <property type="entry name" value="PrpE"/>
    <property type="match status" value="1"/>
</dbReference>
<dbReference type="AlphaFoldDB" id="A0A2A5JS05"/>
<dbReference type="InterPro" id="IPR032387">
    <property type="entry name" value="ACAS_N"/>
</dbReference>
<dbReference type="GO" id="GO:0050218">
    <property type="term" value="F:propionate-CoA ligase activity"/>
    <property type="evidence" value="ECO:0007669"/>
    <property type="project" value="UniProtKB-EC"/>
</dbReference>
<accession>A0A2A5JS05</accession>
<dbReference type="SUPFAM" id="SSF56801">
    <property type="entry name" value="Acetyl-CoA synthetase-like"/>
    <property type="match status" value="1"/>
</dbReference>
<evidence type="ECO:0000259" key="4">
    <source>
        <dbReference type="Pfam" id="PF16177"/>
    </source>
</evidence>
<evidence type="ECO:0000259" key="2">
    <source>
        <dbReference type="Pfam" id="PF00501"/>
    </source>
</evidence>
<dbReference type="Proteomes" id="UP000228621">
    <property type="component" value="Unassembled WGS sequence"/>
</dbReference>
<evidence type="ECO:0000313" key="5">
    <source>
        <dbReference type="EMBL" id="PCK32233.1"/>
    </source>
</evidence>
<dbReference type="RefSeq" id="WP_099641544.1">
    <property type="nucleotide sequence ID" value="NZ_NKHF01000036.1"/>
</dbReference>
<name>A0A2A5JS05_PSEO7</name>
<dbReference type="FunFam" id="3.30.300.30:FF:000017">
    <property type="entry name" value="Acyl-CoA synthetase short-chain family member 3"/>
    <property type="match status" value="1"/>
</dbReference>
<dbReference type="FunFam" id="3.40.50.12780:FF:000011">
    <property type="entry name" value="Acetyl-coenzyme A synthetase 2-like, mitochondrial"/>
    <property type="match status" value="1"/>
</dbReference>
<sequence length="631" mass="69202">MTTTTYQQAYQTFSQDPEAFWLKEAARLDWHTPPKVGHNQDQEGLSHWFSDGLMNTSYLALDHHVHQGRGEQTALIYDSPVTSTKRKISYGELLSQVSHFAAGLNQLDVSVGDRVVIYMPMVPEAVVAMLACARVGAIHSVVFGGFAPHELAVRIDDAKPKLVISASCGIEIGRTIEYKPMLDEALSLAKHQVEHCIVLQREAYQAQMSSPRDLDWTVVANTPESFDAVPLPSTHPLYILYTSGTTGTPKGVVREQGGHAVALNYSMKTVYGMEPGEVFWAASDIGWVVGHSYIVYGPLIYGCTSVLYEGKPIKTPDAGAFWRVVEEYQVAALFSAPTAFRAIKKEDPSAALLANYNTSSLKTLFLAGERLDPATYDWLQSTTKLPVIDHWWQTETGWAIASNPVGIELMPTKAGSATVPTPGYQVEILDVDGSPCEANQQGVVAVKLPLPPGCLTTIWNNTVRFKGSYLSQYPGYYLSGDGGYFDEDGYLFIMGRTDDVINVAGHRLSTGEMEEIVAGHNAIAECAVFAGKDELKGQVPIAMVVLKDGVNTTETAIAEEIRSLIREKIGAIACLKTIKVVERLPKTRSGKILRKNLRQLVDGEDIIVPSTIDDPAIIEELKQLWDVSQHQ</sequence>
<organism evidence="5 6">
    <name type="scientific">Pseudoalteromonas piscicida</name>
    <dbReference type="NCBI Taxonomy" id="43662"/>
    <lineage>
        <taxon>Bacteria</taxon>
        <taxon>Pseudomonadati</taxon>
        <taxon>Pseudomonadota</taxon>
        <taxon>Gammaproteobacteria</taxon>
        <taxon>Alteromonadales</taxon>
        <taxon>Pseudoalteromonadaceae</taxon>
        <taxon>Pseudoalteromonas</taxon>
    </lineage>
</organism>
<dbReference type="GO" id="GO:0070013">
    <property type="term" value="C:intracellular organelle lumen"/>
    <property type="evidence" value="ECO:0007669"/>
    <property type="project" value="UniProtKB-ARBA"/>
</dbReference>
<dbReference type="InterPro" id="IPR000873">
    <property type="entry name" value="AMP-dep_synth/lig_dom"/>
</dbReference>
<proteinExistence type="inferred from homology"/>
<keyword evidence="5" id="KW-0436">Ligase</keyword>
<feature type="domain" description="AMP-dependent synthetase/ligase" evidence="2">
    <location>
        <begin position="67"/>
        <end position="447"/>
    </location>
</feature>
<dbReference type="InterPro" id="IPR042099">
    <property type="entry name" value="ANL_N_sf"/>
</dbReference>
<dbReference type="Pfam" id="PF13193">
    <property type="entry name" value="AMP-binding_C"/>
    <property type="match status" value="1"/>
</dbReference>